<dbReference type="Gene3D" id="2.30.290.10">
    <property type="entry name" value="BH3618-like"/>
    <property type="match status" value="1"/>
</dbReference>
<keyword evidence="5" id="KW-0969">Cilium</keyword>
<dbReference type="AlphaFoldDB" id="A0A0A3J2Y3"/>
<gene>
    <name evidence="4" type="primary">fliW</name>
    <name evidence="5" type="ORF">CD30_13560</name>
</gene>
<proteinExistence type="inferred from homology"/>
<evidence type="ECO:0000256" key="4">
    <source>
        <dbReference type="HAMAP-Rule" id="MF_01185"/>
    </source>
</evidence>
<dbReference type="Pfam" id="PF02623">
    <property type="entry name" value="FliW"/>
    <property type="match status" value="1"/>
</dbReference>
<evidence type="ECO:0000256" key="1">
    <source>
        <dbReference type="ARBA" id="ARBA00022490"/>
    </source>
</evidence>
<dbReference type="PANTHER" id="PTHR39190">
    <property type="entry name" value="FLAGELLAR ASSEMBLY FACTOR FLIW"/>
    <property type="match status" value="1"/>
</dbReference>
<organism evidence="5 6">
    <name type="scientific">Ureibacillus massiliensis 4400831 = CIP 108448 = CCUG 49529</name>
    <dbReference type="NCBI Taxonomy" id="1211035"/>
    <lineage>
        <taxon>Bacteria</taxon>
        <taxon>Bacillati</taxon>
        <taxon>Bacillota</taxon>
        <taxon>Bacilli</taxon>
        <taxon>Bacillales</taxon>
        <taxon>Caryophanaceae</taxon>
        <taxon>Ureibacillus</taxon>
    </lineage>
</organism>
<dbReference type="eggNOG" id="COG1699">
    <property type="taxonomic scope" value="Bacteria"/>
</dbReference>
<keyword evidence="1 4" id="KW-0963">Cytoplasm</keyword>
<keyword evidence="2 4" id="KW-1005">Bacterial flagellum biogenesis</keyword>
<keyword evidence="4" id="KW-0143">Chaperone</keyword>
<comment type="function">
    <text evidence="4">Acts as an anti-CsrA protein, binds CsrA and prevents it from repressing translation of its target genes, one of which is flagellin. Binds to flagellin and participates in the assembly of the flagellum.</text>
</comment>
<name>A0A0A3J2Y3_9BACL</name>
<evidence type="ECO:0000313" key="5">
    <source>
        <dbReference type="EMBL" id="KGR90085.1"/>
    </source>
</evidence>
<dbReference type="RefSeq" id="WP_036177749.1">
    <property type="nucleotide sequence ID" value="NZ_AVCZ01000026.1"/>
</dbReference>
<keyword evidence="3 4" id="KW-0810">Translation regulation</keyword>
<evidence type="ECO:0000256" key="2">
    <source>
        <dbReference type="ARBA" id="ARBA00022795"/>
    </source>
</evidence>
<dbReference type="SUPFAM" id="SSF141457">
    <property type="entry name" value="BH3618-like"/>
    <property type="match status" value="1"/>
</dbReference>
<evidence type="ECO:0000256" key="3">
    <source>
        <dbReference type="ARBA" id="ARBA00022845"/>
    </source>
</evidence>
<accession>A0A0A3J2Y3</accession>
<dbReference type="OrthoDB" id="9801235at2"/>
<dbReference type="InterPro" id="IPR024046">
    <property type="entry name" value="Flagellar_assmbl_FliW_dom_sf"/>
</dbReference>
<dbReference type="EMBL" id="JPVQ01000026">
    <property type="protein sequence ID" value="KGR90085.1"/>
    <property type="molecule type" value="Genomic_DNA"/>
</dbReference>
<dbReference type="PANTHER" id="PTHR39190:SF1">
    <property type="entry name" value="FLAGELLAR ASSEMBLY FACTOR FLIW"/>
    <property type="match status" value="1"/>
</dbReference>
<comment type="subcellular location">
    <subcellularLocation>
        <location evidence="4">Cytoplasm</location>
    </subcellularLocation>
</comment>
<reference evidence="5 6" key="1">
    <citation type="submission" date="2014-02" db="EMBL/GenBank/DDBJ databases">
        <title>Draft genome sequence of Lysinibacillus massiliensis CCUG 49529.</title>
        <authorList>
            <person name="Zhang F."/>
            <person name="Wang G."/>
            <person name="Zhang L."/>
        </authorList>
    </citation>
    <scope>NUCLEOTIDE SEQUENCE [LARGE SCALE GENOMIC DNA]</scope>
    <source>
        <strain evidence="5 6">CCUG 49529</strain>
    </source>
</reference>
<dbReference type="NCBIfam" id="NF009793">
    <property type="entry name" value="PRK13285.1-1"/>
    <property type="match status" value="1"/>
</dbReference>
<protein>
    <recommendedName>
        <fullName evidence="4">Flagellar assembly factor FliW</fullName>
    </recommendedName>
</protein>
<comment type="caution">
    <text evidence="5">The sequence shown here is derived from an EMBL/GenBank/DDBJ whole genome shotgun (WGS) entry which is preliminary data.</text>
</comment>
<comment type="similarity">
    <text evidence="4">Belongs to the FliW family.</text>
</comment>
<keyword evidence="5" id="KW-0966">Cell projection</keyword>
<keyword evidence="5" id="KW-0282">Flagellum</keyword>
<keyword evidence="6" id="KW-1185">Reference proteome</keyword>
<evidence type="ECO:0000313" key="6">
    <source>
        <dbReference type="Proteomes" id="UP000030595"/>
    </source>
</evidence>
<dbReference type="HAMAP" id="MF_01185">
    <property type="entry name" value="FliW"/>
    <property type="match status" value="1"/>
</dbReference>
<dbReference type="GO" id="GO:0006417">
    <property type="term" value="P:regulation of translation"/>
    <property type="evidence" value="ECO:0007669"/>
    <property type="project" value="UniProtKB-KW"/>
</dbReference>
<dbReference type="GO" id="GO:0005737">
    <property type="term" value="C:cytoplasm"/>
    <property type="evidence" value="ECO:0007669"/>
    <property type="project" value="UniProtKB-SubCell"/>
</dbReference>
<dbReference type="GO" id="GO:0044780">
    <property type="term" value="P:bacterial-type flagellum assembly"/>
    <property type="evidence" value="ECO:0007669"/>
    <property type="project" value="UniProtKB-UniRule"/>
</dbReference>
<sequence length="147" mass="16490">MKINTKFLGEVEVNENDIITFEYGMPGFPDLHKFILLPLDADLPLAVLQSSEQVEIGFVVAYPFAFKKDYAFDISEEDKEDLKIEKEEDVIAYSILTLKDTFPESTLNLLAPVVINANKKLGKQIVLQDSSMYPLKYPIGALEGSAK</sequence>
<dbReference type="Proteomes" id="UP000030595">
    <property type="component" value="Unassembled WGS sequence"/>
</dbReference>
<comment type="subunit">
    <text evidence="4">Interacts with translational regulator CsrA and flagellin(s).</text>
</comment>
<dbReference type="InterPro" id="IPR003775">
    <property type="entry name" value="Flagellar_assembly_factor_FliW"/>
</dbReference>